<evidence type="ECO:0000313" key="3">
    <source>
        <dbReference type="Proteomes" id="UP000240366"/>
    </source>
</evidence>
<dbReference type="Proteomes" id="UP000240366">
    <property type="component" value="Segment"/>
</dbReference>
<dbReference type="EMBL" id="AP017644">
    <property type="protein sequence ID" value="BAV61790.1"/>
    <property type="molecule type" value="Genomic_DNA"/>
</dbReference>
<dbReference type="EMBL" id="AP017645">
    <property type="protein sequence ID" value="BAV62776.1"/>
    <property type="molecule type" value="Genomic_DNA"/>
</dbReference>
<name>A0A1E1EU61_9VIRU</name>
<reference evidence="3 4" key="1">
    <citation type="submission" date="2016-09" db="EMBL/GenBank/DDBJ databases">
        <title>Nearly complete genome sequences of 2 Mimiviridae isolates, Mimivirus shirakomae and Mimivirus kasaii from Japanese pond and river mouth.</title>
        <authorList>
            <person name="Takemura M."/>
            <person name="Mikami T."/>
            <person name="Murono S."/>
        </authorList>
    </citation>
    <scope>NUCLEOTIDE SEQUENCE [LARGE SCALE GENOMIC DNA]</scope>
    <source>
        <strain evidence="1 4">Mimivirus kasaii</strain>
        <strain evidence="2 3">Mimivirus shirakomae</strain>
    </source>
</reference>
<organism evidence="1 4">
    <name type="scientific">Acanthamoeba castellanii mimivirus</name>
    <dbReference type="NCBI Taxonomy" id="1899318"/>
    <lineage>
        <taxon>Viruses</taxon>
        <taxon>Varidnaviria</taxon>
        <taxon>Bamfordvirae</taxon>
        <taxon>Nucleocytoviricota</taxon>
        <taxon>Megaviricetes</taxon>
        <taxon>Imitervirales</taxon>
        <taxon>Mimiviridae</taxon>
        <taxon>Megamimivirinae</taxon>
        <taxon>Mimivirus</taxon>
    </lineage>
</organism>
<evidence type="ECO:0000313" key="4">
    <source>
        <dbReference type="Proteomes" id="UP000241484"/>
    </source>
</evidence>
<protein>
    <submittedName>
        <fullName evidence="1">Uncharacterized protein</fullName>
    </submittedName>
</protein>
<proteinExistence type="predicted"/>
<evidence type="ECO:0000313" key="1">
    <source>
        <dbReference type="EMBL" id="BAV61790.1"/>
    </source>
</evidence>
<dbReference type="Proteomes" id="UP000241484">
    <property type="component" value="Segment"/>
</dbReference>
<sequence>MNTVISTNKNPIKTVIIRQKISPKQSDNHNRTLVLETQIKYYDCPEKLVIHKYKYWTIE</sequence>
<evidence type="ECO:0000313" key="2">
    <source>
        <dbReference type="EMBL" id="BAV62776.1"/>
    </source>
</evidence>
<accession>A0A1E1EU61</accession>